<dbReference type="SUPFAM" id="SSF54928">
    <property type="entry name" value="RNA-binding domain, RBD"/>
    <property type="match status" value="1"/>
</dbReference>
<feature type="region of interest" description="Disordered" evidence="1">
    <location>
        <begin position="116"/>
        <end position="250"/>
    </location>
</feature>
<keyword evidence="2" id="KW-0413">Isomerase</keyword>
<dbReference type="GO" id="GO:0016853">
    <property type="term" value="F:isomerase activity"/>
    <property type="evidence" value="ECO:0007669"/>
    <property type="project" value="UniProtKB-KW"/>
</dbReference>
<dbReference type="CDD" id="cd00590">
    <property type="entry name" value="RRM_SF"/>
    <property type="match status" value="1"/>
</dbReference>
<reference evidence="3" key="3">
    <citation type="journal article" date="2016" name="Gigascience">
        <title>De novo construction of an expanded transcriptome assembly for the western tarnished plant bug, Lygus hesperus.</title>
        <authorList>
            <person name="Tassone E.E."/>
            <person name="Geib S.M."/>
            <person name="Hall B."/>
            <person name="Fabrick J.A."/>
            <person name="Brent C.S."/>
            <person name="Hull J.J."/>
        </authorList>
    </citation>
    <scope>NUCLEOTIDE SEQUENCE</scope>
</reference>
<evidence type="ECO:0000313" key="3">
    <source>
        <dbReference type="EMBL" id="JAQ14608.1"/>
    </source>
</evidence>
<dbReference type="AlphaFoldDB" id="A0A0A9YJL0"/>
<name>A0A0A9YJL0_LYGHE</name>
<evidence type="ECO:0000313" key="2">
    <source>
        <dbReference type="EMBL" id="JAG29690.1"/>
    </source>
</evidence>
<reference evidence="2" key="2">
    <citation type="submission" date="2014-07" db="EMBL/GenBank/DDBJ databases">
        <authorList>
            <person name="Hull J."/>
        </authorList>
    </citation>
    <scope>NUCLEOTIDE SEQUENCE</scope>
</reference>
<dbReference type="Gene3D" id="3.30.70.330">
    <property type="match status" value="1"/>
</dbReference>
<feature type="compositionally biased region" description="Basic and acidic residues" evidence="1">
    <location>
        <begin position="190"/>
        <end position="208"/>
    </location>
</feature>
<protein>
    <submittedName>
        <fullName evidence="2">Peptidyl-prolyl cis-trans isomerase-like 4</fullName>
    </submittedName>
</protein>
<dbReference type="EMBL" id="GBHO01013914">
    <property type="protein sequence ID" value="JAG29690.1"/>
    <property type="molecule type" value="Transcribed_RNA"/>
</dbReference>
<reference evidence="2" key="1">
    <citation type="journal article" date="2014" name="PLoS ONE">
        <title>Transcriptome-Based Identification of ABC Transporters in the Western Tarnished Plant Bug Lygus hesperus.</title>
        <authorList>
            <person name="Hull J.J."/>
            <person name="Chaney K."/>
            <person name="Geib S.M."/>
            <person name="Fabrick J.A."/>
            <person name="Brent C.S."/>
            <person name="Walsh D."/>
            <person name="Lavine L.C."/>
        </authorList>
    </citation>
    <scope>NUCLEOTIDE SEQUENCE</scope>
</reference>
<sequence length="250" mass="28202">MYENLCRMTVELSRTPRGLGGMGGASREVRRGERGPPHAFNDDGHPSLFIGLGPNGPRIPDHVIRQKLEDAVPILAFRRHGQCAFVDVRDRDDAEKLIREVNNIYIDDARLSVQYSRDGRGKRERSPYRGETRGRYGDRERRRGNYNDNEEGGHPNNYYNGNTNYSNGGGGSSRGMVGRRGARDAPPFPDDYRRDRGGAPGNRYDETMIRGGAGSRYDNYYKGPLQANTARHRAELRRSHSHSRSRSHSG</sequence>
<dbReference type="GO" id="GO:0003676">
    <property type="term" value="F:nucleic acid binding"/>
    <property type="evidence" value="ECO:0007669"/>
    <property type="project" value="InterPro"/>
</dbReference>
<feature type="compositionally biased region" description="Basic and acidic residues" evidence="1">
    <location>
        <begin position="27"/>
        <end position="45"/>
    </location>
</feature>
<dbReference type="EMBL" id="GDHC01004021">
    <property type="protein sequence ID" value="JAQ14608.1"/>
    <property type="molecule type" value="Transcribed_RNA"/>
</dbReference>
<gene>
    <name evidence="2" type="primary">CYP6</name>
    <name evidence="2" type="ORF">CM83_57036</name>
    <name evidence="3" type="ORF">g.6200</name>
</gene>
<feature type="region of interest" description="Disordered" evidence="1">
    <location>
        <begin position="16"/>
        <end position="45"/>
    </location>
</feature>
<accession>A0A0A9YJL0</accession>
<evidence type="ECO:0000256" key="1">
    <source>
        <dbReference type="SAM" id="MobiDB-lite"/>
    </source>
</evidence>
<dbReference type="InterPro" id="IPR035979">
    <property type="entry name" value="RBD_domain_sf"/>
</dbReference>
<feature type="compositionally biased region" description="Low complexity" evidence="1">
    <location>
        <begin position="154"/>
        <end position="166"/>
    </location>
</feature>
<feature type="compositionally biased region" description="Basic residues" evidence="1">
    <location>
        <begin position="239"/>
        <end position="250"/>
    </location>
</feature>
<dbReference type="InterPro" id="IPR012677">
    <property type="entry name" value="Nucleotide-bd_a/b_plait_sf"/>
</dbReference>
<feature type="compositionally biased region" description="Basic and acidic residues" evidence="1">
    <location>
        <begin position="117"/>
        <end position="145"/>
    </location>
</feature>
<proteinExistence type="predicted"/>
<organism evidence="2">
    <name type="scientific">Lygus hesperus</name>
    <name type="common">Western plant bug</name>
    <dbReference type="NCBI Taxonomy" id="30085"/>
    <lineage>
        <taxon>Eukaryota</taxon>
        <taxon>Metazoa</taxon>
        <taxon>Ecdysozoa</taxon>
        <taxon>Arthropoda</taxon>
        <taxon>Hexapoda</taxon>
        <taxon>Insecta</taxon>
        <taxon>Pterygota</taxon>
        <taxon>Neoptera</taxon>
        <taxon>Paraneoptera</taxon>
        <taxon>Hemiptera</taxon>
        <taxon>Heteroptera</taxon>
        <taxon>Panheteroptera</taxon>
        <taxon>Cimicomorpha</taxon>
        <taxon>Miridae</taxon>
        <taxon>Mirini</taxon>
        <taxon>Lygus</taxon>
    </lineage>
</organism>